<dbReference type="VEuPathDB" id="ToxoDB:BESB_018610"/>
<keyword evidence="9" id="KW-1185">Reference proteome</keyword>
<evidence type="ECO:0000256" key="2">
    <source>
        <dbReference type="ARBA" id="ARBA00006678"/>
    </source>
</evidence>
<dbReference type="GO" id="GO:0000176">
    <property type="term" value="C:nuclear exosome (RNase complex)"/>
    <property type="evidence" value="ECO:0007669"/>
    <property type="project" value="TreeGrafter"/>
</dbReference>
<protein>
    <submittedName>
        <fullName evidence="8">3' exoribonuclease family, domain 1 domain-containing protein</fullName>
    </submittedName>
</protein>
<evidence type="ECO:0000256" key="5">
    <source>
        <dbReference type="ARBA" id="ARBA00023242"/>
    </source>
</evidence>
<dbReference type="GO" id="GO:0003723">
    <property type="term" value="F:RNA binding"/>
    <property type="evidence" value="ECO:0007669"/>
    <property type="project" value="TreeGrafter"/>
</dbReference>
<dbReference type="EMBL" id="NWUJ01000011">
    <property type="protein sequence ID" value="PFH32543.1"/>
    <property type="molecule type" value="Genomic_DNA"/>
</dbReference>
<dbReference type="GO" id="GO:0071028">
    <property type="term" value="P:nuclear mRNA surveillance"/>
    <property type="evidence" value="ECO:0007669"/>
    <property type="project" value="TreeGrafter"/>
</dbReference>
<evidence type="ECO:0000313" key="9">
    <source>
        <dbReference type="Proteomes" id="UP000224006"/>
    </source>
</evidence>
<dbReference type="InterPro" id="IPR050080">
    <property type="entry name" value="RNase_PH"/>
</dbReference>
<dbReference type="GeneID" id="40306922"/>
<dbReference type="GO" id="GO:0016075">
    <property type="term" value="P:rRNA catabolic process"/>
    <property type="evidence" value="ECO:0007669"/>
    <property type="project" value="TreeGrafter"/>
</dbReference>
<keyword evidence="5" id="KW-0539">Nucleus</keyword>
<dbReference type="RefSeq" id="XP_029216552.1">
    <property type="nucleotide sequence ID" value="XM_029360576.1"/>
</dbReference>
<dbReference type="GO" id="GO:0005730">
    <property type="term" value="C:nucleolus"/>
    <property type="evidence" value="ECO:0007669"/>
    <property type="project" value="TreeGrafter"/>
</dbReference>
<gene>
    <name evidence="8" type="ORF">BESB_018610</name>
</gene>
<dbReference type="Gene3D" id="3.30.230.70">
    <property type="entry name" value="GHMP Kinase, N-terminal domain"/>
    <property type="match status" value="1"/>
</dbReference>
<comment type="caution">
    <text evidence="8">The sequence shown here is derived from an EMBL/GenBank/DDBJ whole genome shotgun (WGS) entry which is preliminary data.</text>
</comment>
<evidence type="ECO:0000256" key="3">
    <source>
        <dbReference type="ARBA" id="ARBA00022552"/>
    </source>
</evidence>
<evidence type="ECO:0000259" key="7">
    <source>
        <dbReference type="Pfam" id="PF01138"/>
    </source>
</evidence>
<dbReference type="GO" id="GO:0006364">
    <property type="term" value="P:rRNA processing"/>
    <property type="evidence" value="ECO:0007669"/>
    <property type="project" value="UniProtKB-KW"/>
</dbReference>
<keyword evidence="3" id="KW-0698">rRNA processing</keyword>
<evidence type="ECO:0000256" key="4">
    <source>
        <dbReference type="ARBA" id="ARBA00022835"/>
    </source>
</evidence>
<dbReference type="GO" id="GO:0034475">
    <property type="term" value="P:U4 snRNA 3'-end processing"/>
    <property type="evidence" value="ECO:0007669"/>
    <property type="project" value="TreeGrafter"/>
</dbReference>
<comment type="subcellular location">
    <subcellularLocation>
        <location evidence="1">Nucleus</location>
    </subcellularLocation>
</comment>
<name>A0A2A9MA38_BESBE</name>
<dbReference type="KEGG" id="bbes:BESB_018610"/>
<evidence type="ECO:0000313" key="8">
    <source>
        <dbReference type="EMBL" id="PFH32543.1"/>
    </source>
</evidence>
<evidence type="ECO:0000256" key="1">
    <source>
        <dbReference type="ARBA" id="ARBA00004123"/>
    </source>
</evidence>
<reference evidence="8 9" key="1">
    <citation type="submission" date="2017-09" db="EMBL/GenBank/DDBJ databases">
        <title>Genome sequencing of Besnoitia besnoiti strain Bb-Ger1.</title>
        <authorList>
            <person name="Schares G."/>
            <person name="Venepally P."/>
            <person name="Lorenzi H.A."/>
        </authorList>
    </citation>
    <scope>NUCLEOTIDE SEQUENCE [LARGE SCALE GENOMIC DNA]</scope>
    <source>
        <strain evidence="8 9">Bb-Ger1</strain>
    </source>
</reference>
<dbReference type="InterPro" id="IPR020568">
    <property type="entry name" value="Ribosomal_Su5_D2-typ_SF"/>
</dbReference>
<dbReference type="PANTHER" id="PTHR11953:SF1">
    <property type="entry name" value="EXOSOME COMPLEX COMPONENT RRP46"/>
    <property type="match status" value="1"/>
</dbReference>
<dbReference type="InterPro" id="IPR027408">
    <property type="entry name" value="PNPase/RNase_PH_dom_sf"/>
</dbReference>
<dbReference type="SUPFAM" id="SSF54211">
    <property type="entry name" value="Ribosomal protein S5 domain 2-like"/>
    <property type="match status" value="1"/>
</dbReference>
<dbReference type="Proteomes" id="UP000224006">
    <property type="component" value="Chromosome X"/>
</dbReference>
<dbReference type="GO" id="GO:0000177">
    <property type="term" value="C:cytoplasmic exosome (RNase complex)"/>
    <property type="evidence" value="ECO:0007669"/>
    <property type="project" value="TreeGrafter"/>
</dbReference>
<proteinExistence type="inferred from homology"/>
<comment type="similarity">
    <text evidence="2">Belongs to the RNase PH family.</text>
</comment>
<dbReference type="AlphaFoldDB" id="A0A2A9MA38"/>
<keyword evidence="4" id="KW-0271">Exosome</keyword>
<accession>A0A2A9MA38</accession>
<feature type="domain" description="Exoribonuclease phosphorolytic" evidence="7">
    <location>
        <begin position="64"/>
        <end position="132"/>
    </location>
</feature>
<organism evidence="8 9">
    <name type="scientific">Besnoitia besnoiti</name>
    <name type="common">Apicomplexan protozoan</name>
    <dbReference type="NCBI Taxonomy" id="94643"/>
    <lineage>
        <taxon>Eukaryota</taxon>
        <taxon>Sar</taxon>
        <taxon>Alveolata</taxon>
        <taxon>Apicomplexa</taxon>
        <taxon>Conoidasida</taxon>
        <taxon>Coccidia</taxon>
        <taxon>Eucoccidiorida</taxon>
        <taxon>Eimeriorina</taxon>
        <taxon>Sarcocystidae</taxon>
        <taxon>Besnoitia</taxon>
    </lineage>
</organism>
<dbReference type="GO" id="GO:0071051">
    <property type="term" value="P:poly(A)-dependent snoRNA 3'-end processing"/>
    <property type="evidence" value="ECO:0007669"/>
    <property type="project" value="TreeGrafter"/>
</dbReference>
<dbReference type="STRING" id="94643.A0A2A9MA38"/>
<dbReference type="Pfam" id="PF01138">
    <property type="entry name" value="RNase_PH"/>
    <property type="match status" value="1"/>
</dbReference>
<dbReference type="PANTHER" id="PTHR11953">
    <property type="entry name" value="EXOSOME COMPLEX COMPONENT"/>
    <property type="match status" value="1"/>
</dbReference>
<dbReference type="OrthoDB" id="27298at2759"/>
<feature type="region of interest" description="Disordered" evidence="6">
    <location>
        <begin position="162"/>
        <end position="191"/>
    </location>
</feature>
<evidence type="ECO:0000256" key="6">
    <source>
        <dbReference type="SAM" id="MobiDB-lite"/>
    </source>
</evidence>
<dbReference type="InterPro" id="IPR001247">
    <property type="entry name" value="ExoRNase_PH_dom1"/>
</dbReference>
<sequence>MALVLGPLETPPGPKCLSSQCYFHVLLKPLAAPVGFSAARAAAALGGGLGAGVRSAGGAGSRARGRGRAGGGAGSFERWMEGQLHTLLQHLVAPGEYPRCLVQLTVMILQDDGAVESVCINAALAALIDAGIALRFRAWSATLVRLNRDACVAHSAGRATAAESPSASHAVGEHSGAPEPNCSGGGRAAAAGEGEWRIDPCSEEEDERRKEAALCLVLEPQTGDLVSSFFERSIGSSAAIRSAADGASVSGRSRSGLAVAGAGLACPGGGLWGAGADQGGGRLQGDDAGDCLLRALAASRHVDACVREAFRVKMETPFQMFQQNNFWWKSSVEDEVDMEDE</sequence>